<accession>A0A7U3Q456</accession>
<dbReference type="RefSeq" id="WP_196097627.1">
    <property type="nucleotide sequence ID" value="NZ_CP064939.1"/>
</dbReference>
<keyword evidence="1" id="KW-0378">Hydrolase</keyword>
<keyword evidence="2" id="KW-1185">Reference proteome</keyword>
<keyword evidence="1" id="KW-0645">Protease</keyword>
<dbReference type="InterPro" id="IPR008969">
    <property type="entry name" value="CarboxyPept-like_regulatory"/>
</dbReference>
<evidence type="ECO:0000313" key="1">
    <source>
        <dbReference type="EMBL" id="QPH38265.1"/>
    </source>
</evidence>
<dbReference type="Pfam" id="PF13715">
    <property type="entry name" value="CarbopepD_reg_2"/>
    <property type="match status" value="1"/>
</dbReference>
<reference evidence="1 2" key="1">
    <citation type="submission" date="2020-11" db="EMBL/GenBank/DDBJ databases">
        <title>Pedobacter endophytica, an endophytic bacteria isolated form Carex pumila.</title>
        <authorList>
            <person name="Peng Y."/>
            <person name="Jiang L."/>
            <person name="Lee J."/>
        </authorList>
    </citation>
    <scope>NUCLEOTIDE SEQUENCE [LARGE SCALE GENOMIC DNA]</scope>
    <source>
        <strain evidence="1 2">JBR3-12</strain>
    </source>
</reference>
<dbReference type="EMBL" id="CP064939">
    <property type="protein sequence ID" value="QPH38265.1"/>
    <property type="molecule type" value="Genomic_DNA"/>
</dbReference>
<name>A0A7U3Q456_9SPHI</name>
<keyword evidence="1" id="KW-0121">Carboxypeptidase</keyword>
<protein>
    <submittedName>
        <fullName evidence="1">Carboxypeptidase-like regulatory domain-containing protein</fullName>
    </submittedName>
</protein>
<evidence type="ECO:0000313" key="2">
    <source>
        <dbReference type="Proteomes" id="UP000594759"/>
    </source>
</evidence>
<dbReference type="Proteomes" id="UP000594759">
    <property type="component" value="Chromosome"/>
</dbReference>
<dbReference type="GO" id="GO:0004180">
    <property type="term" value="F:carboxypeptidase activity"/>
    <property type="evidence" value="ECO:0007669"/>
    <property type="project" value="UniProtKB-KW"/>
</dbReference>
<gene>
    <name evidence="1" type="ORF">IZT61_14330</name>
</gene>
<organism evidence="1 2">
    <name type="scientific">Pedobacter endophyticus</name>
    <dbReference type="NCBI Taxonomy" id="2789740"/>
    <lineage>
        <taxon>Bacteria</taxon>
        <taxon>Pseudomonadati</taxon>
        <taxon>Bacteroidota</taxon>
        <taxon>Sphingobacteriia</taxon>
        <taxon>Sphingobacteriales</taxon>
        <taxon>Sphingobacteriaceae</taxon>
        <taxon>Pedobacter</taxon>
    </lineage>
</organism>
<dbReference type="SUPFAM" id="SSF49464">
    <property type="entry name" value="Carboxypeptidase regulatory domain-like"/>
    <property type="match status" value="1"/>
</dbReference>
<proteinExistence type="predicted"/>
<sequence length="193" mass="21499">MRSIFFFKVFSIGFACFGQTHLQGKVVNSETTLGVPFATVTYKNVTGQRRVIYTDSVGKFSIKTALSDLIISCVGYETINYDIEQGNDDVTIQSSPVSVQFQSVNVSAKPKKRIRLGYFKDQELTGPVGFGNYVGPSGERANYVAQFVPNKTRDSTLLITKLLYNLVNDVRVVNRSKLTLATNCTTNRLRPFI</sequence>
<dbReference type="AlphaFoldDB" id="A0A7U3Q456"/>
<dbReference type="KEGG" id="pex:IZT61_14330"/>